<proteinExistence type="predicted"/>
<evidence type="ECO:0000313" key="3">
    <source>
        <dbReference type="EMBL" id="ETO13607.1"/>
    </source>
</evidence>
<evidence type="ECO:0000256" key="1">
    <source>
        <dbReference type="SAM" id="MobiDB-lite"/>
    </source>
</evidence>
<evidence type="ECO:0000313" key="4">
    <source>
        <dbReference type="Proteomes" id="UP000023152"/>
    </source>
</evidence>
<name>X6MJI6_RETFI</name>
<evidence type="ECO:0000256" key="2">
    <source>
        <dbReference type="SAM" id="Phobius"/>
    </source>
</evidence>
<dbReference type="Proteomes" id="UP000023152">
    <property type="component" value="Unassembled WGS sequence"/>
</dbReference>
<reference evidence="3 4" key="1">
    <citation type="journal article" date="2013" name="Curr. Biol.">
        <title>The Genome of the Foraminiferan Reticulomyxa filosa.</title>
        <authorList>
            <person name="Glockner G."/>
            <person name="Hulsmann N."/>
            <person name="Schleicher M."/>
            <person name="Noegel A.A."/>
            <person name="Eichinger L."/>
            <person name="Gallinger C."/>
            <person name="Pawlowski J."/>
            <person name="Sierra R."/>
            <person name="Euteneuer U."/>
            <person name="Pillet L."/>
            <person name="Moustafa A."/>
            <person name="Platzer M."/>
            <person name="Groth M."/>
            <person name="Szafranski K."/>
            <person name="Schliwa M."/>
        </authorList>
    </citation>
    <scope>NUCLEOTIDE SEQUENCE [LARGE SCALE GENOMIC DNA]</scope>
</reference>
<feature type="region of interest" description="Disordered" evidence="1">
    <location>
        <begin position="191"/>
        <end position="219"/>
    </location>
</feature>
<dbReference type="AlphaFoldDB" id="X6MJI6"/>
<protein>
    <submittedName>
        <fullName evidence="3">Uncharacterized protein</fullName>
    </submittedName>
</protein>
<feature type="transmembrane region" description="Helical" evidence="2">
    <location>
        <begin position="134"/>
        <end position="154"/>
    </location>
</feature>
<feature type="transmembrane region" description="Helical" evidence="2">
    <location>
        <begin position="24"/>
        <end position="47"/>
    </location>
</feature>
<gene>
    <name evidence="3" type="ORF">RFI_23761</name>
</gene>
<keyword evidence="2" id="KW-1133">Transmembrane helix</keyword>
<organism evidence="3 4">
    <name type="scientific">Reticulomyxa filosa</name>
    <dbReference type="NCBI Taxonomy" id="46433"/>
    <lineage>
        <taxon>Eukaryota</taxon>
        <taxon>Sar</taxon>
        <taxon>Rhizaria</taxon>
        <taxon>Retaria</taxon>
        <taxon>Foraminifera</taxon>
        <taxon>Monothalamids</taxon>
        <taxon>Reticulomyxidae</taxon>
        <taxon>Reticulomyxa</taxon>
    </lineage>
</organism>
<comment type="caution">
    <text evidence="3">The sequence shown here is derived from an EMBL/GenBank/DDBJ whole genome shotgun (WGS) entry which is preliminary data.</text>
</comment>
<keyword evidence="2" id="KW-0472">Membrane</keyword>
<keyword evidence="4" id="KW-1185">Reference proteome</keyword>
<feature type="transmembrane region" description="Helical" evidence="2">
    <location>
        <begin position="81"/>
        <end position="104"/>
    </location>
</feature>
<accession>X6MJI6</accession>
<dbReference type="EMBL" id="ASPP01020503">
    <property type="protein sequence ID" value="ETO13607.1"/>
    <property type="molecule type" value="Genomic_DNA"/>
</dbReference>
<sequence>MCRNGDGSQSFCNSLKDLKYSGNAYYALDTIGVFCASCSLFFSLVILCGHNIAYRGTYEEMESNTGCKQCMHKRCVPSKHVFSYQIVVMLFLFGCLVCLIASILEQVSTDIFLYYFTRESATMTWKKAEGGSSIYLNVAAIFCCLITFLILACLEIYRKDEMDNNDLTPFGQVQEDCKQCISCLTCQRCRKSSRNGNKTGDTHEYETPGDGSDDEDRRF</sequence>
<keyword evidence="2" id="KW-0812">Transmembrane</keyword>